<feature type="compositionally biased region" description="Basic and acidic residues" evidence="1">
    <location>
        <begin position="626"/>
        <end position="636"/>
    </location>
</feature>
<evidence type="ECO:0000313" key="4">
    <source>
        <dbReference type="WBParaSite" id="TCONS_00007853.p1"/>
    </source>
</evidence>
<dbReference type="InterPro" id="IPR001611">
    <property type="entry name" value="Leu-rich_rpt"/>
</dbReference>
<dbReference type="SUPFAM" id="SSF52047">
    <property type="entry name" value="RNI-like"/>
    <property type="match status" value="1"/>
</dbReference>
<keyword evidence="2" id="KW-0472">Membrane</keyword>
<reference evidence="4" key="1">
    <citation type="submission" date="2024-02" db="UniProtKB">
        <authorList>
            <consortium name="WormBaseParasite"/>
        </authorList>
    </citation>
    <scope>IDENTIFICATION</scope>
</reference>
<evidence type="ECO:0000256" key="1">
    <source>
        <dbReference type="SAM" id="MobiDB-lite"/>
    </source>
</evidence>
<feature type="compositionally biased region" description="Low complexity" evidence="1">
    <location>
        <begin position="44"/>
        <end position="59"/>
    </location>
</feature>
<dbReference type="Gene3D" id="3.80.10.10">
    <property type="entry name" value="Ribonuclease Inhibitor"/>
    <property type="match status" value="3"/>
</dbReference>
<sequence>MKLFTSFQGIIKVYEAATNGTTVPPQPPISSVPNHIPSQLFSQTNSNVSDSLSSNSTTSRIDGSINLPTTTVAEASEADNEIIEKMLKNNKNDILSTGEEMSVVDNKIIPITKCSHSRRVHFPPDEEGVVTFVHNPVVSPHVNSEFLNCNPKTVLEKYKNTCNLMGLEPLSYIVKQIESFYPGVGKKQDSLSFDKKEINAQHMDALEEIFKATNFVVIDLEYCFIDDNVAEILGEIMKFYNPVERLNLSFNNKITSAGWSSICYAIPLSDELNYLNLRYTSITCDNSFSMFAYAMKISESITCLHLENVNLTGSCIKDLAHALSYNHVLKELYLGDNNLNSKDGEELYRLISRNDTIELLDLRNNLLSDEGLKYISDALNTSWAIHHSQLCGLVLWNNNITGQSMTYLAGALNGYGKLETLNIGCNDIRDAGIFDLKPALQNPMCSIKRLGLQDTKLDNQSVIFLAECLTVNKNLVRLDIRSNPKLSLAGFIALHSAMKTNTTITVLNIDKSCSVANSEKVQELQDTFDECFKELEKCCDRNRRLLLDKDKLQPNNELNSETDDNEDEDGWISYDNVTPDDKMHNYLLHDKGQKSEFNNNDTLTLGESLKLLMSGNIPPKPLNKSPSKDEAKKDDPTYTGMPTSLATIFRPPGLVHAESDCSVNVMRRRHNSSGAVNRVGRSITKKRNVIKVIRSSSLTCEEHISDIKERVSKMEGSLHDINKSTQESKINMSKSNDNPPIVKETIHSGLSHNLSASLPSLNIPPPKQKIPVKRIRRFSVSPASSFTNLAPCTKDSIEGQKKETNKKISIQTKNRFMVQSVPNLSTLDEDCEKKCFQINSAPVTPERKSHDNKKLATIKNKCPFETIKEEDKKIVSDVVNDLVTFCVYDTTKKDQKTDSISKNVACPKINDKLKETDLERETKVLEVVNNLVNTVVELDRNETKKATARSRLTVNSISSHPIYSLVSMNLFLPTKYTYDTYYKCDFLSYDEWELEKMPSLEIGLLYIIPGIIFIILYIPIFFIMIDKEYTSNSCYKIMVYLIIIDIITLLFNSLLTGAFTIYGSVFCQNKLLMFVTGQIALFGWFSGCITVVTLGFNRCLDLLNQNLANKLFSGKKVYLWLFITTTYALFCSLFTSKASFTPKLYAWFFDPYFGVNVTGKVNHVDYTNWLHSINNISEMIVLGTLYTLLCLVLSIKYNMKKNNVLSHIQKSLFIQSGLICLANFIASTVYVYMQFFPVGKEIVILGQVMWIFSHGSGSVIYIIFNRSIRQKLIQNYLFFLQNKLKNRRIIIHSMVNNRTNNGSQKNSYKL</sequence>
<dbReference type="Gene3D" id="1.20.1070.10">
    <property type="entry name" value="Rhodopsin 7-helix transmembrane proteins"/>
    <property type="match status" value="1"/>
</dbReference>
<evidence type="ECO:0000256" key="2">
    <source>
        <dbReference type="SAM" id="Phobius"/>
    </source>
</evidence>
<evidence type="ECO:0000313" key="3">
    <source>
        <dbReference type="Proteomes" id="UP000035681"/>
    </source>
</evidence>
<feature type="transmembrane region" description="Helical" evidence="2">
    <location>
        <begin position="1244"/>
        <end position="1264"/>
    </location>
</feature>
<feature type="transmembrane region" description="Helical" evidence="2">
    <location>
        <begin position="1037"/>
        <end position="1065"/>
    </location>
</feature>
<keyword evidence="2" id="KW-1133">Transmembrane helix</keyword>
<feature type="region of interest" description="Disordered" evidence="1">
    <location>
        <begin position="554"/>
        <end position="575"/>
    </location>
</feature>
<keyword evidence="2" id="KW-0812">Transmembrane</keyword>
<feature type="transmembrane region" description="Helical" evidence="2">
    <location>
        <begin position="1179"/>
        <end position="1199"/>
    </location>
</feature>
<proteinExistence type="predicted"/>
<accession>A0AAF5D7A9</accession>
<organism evidence="3 4">
    <name type="scientific">Strongyloides stercoralis</name>
    <name type="common">Threadworm</name>
    <dbReference type="NCBI Taxonomy" id="6248"/>
    <lineage>
        <taxon>Eukaryota</taxon>
        <taxon>Metazoa</taxon>
        <taxon>Ecdysozoa</taxon>
        <taxon>Nematoda</taxon>
        <taxon>Chromadorea</taxon>
        <taxon>Rhabditida</taxon>
        <taxon>Tylenchina</taxon>
        <taxon>Panagrolaimomorpha</taxon>
        <taxon>Strongyloidoidea</taxon>
        <taxon>Strongyloididae</taxon>
        <taxon>Strongyloides</taxon>
    </lineage>
</organism>
<feature type="transmembrane region" description="Helical" evidence="2">
    <location>
        <begin position="1004"/>
        <end position="1025"/>
    </location>
</feature>
<feature type="region of interest" description="Disordered" evidence="1">
    <location>
        <begin position="44"/>
        <end position="64"/>
    </location>
</feature>
<feature type="transmembrane region" description="Helical" evidence="2">
    <location>
        <begin position="1071"/>
        <end position="1096"/>
    </location>
</feature>
<dbReference type="SUPFAM" id="SSF81321">
    <property type="entry name" value="Family A G protein-coupled receptor-like"/>
    <property type="match status" value="1"/>
</dbReference>
<feature type="transmembrane region" description="Helical" evidence="2">
    <location>
        <begin position="1211"/>
        <end position="1232"/>
    </location>
</feature>
<dbReference type="Pfam" id="PF10321">
    <property type="entry name" value="7TM_GPCR_Srt"/>
    <property type="match status" value="1"/>
</dbReference>
<name>A0AAF5D7A9_STRER</name>
<dbReference type="InterPro" id="IPR032675">
    <property type="entry name" value="LRR_dom_sf"/>
</dbReference>
<protein>
    <submittedName>
        <fullName evidence="4">Protein phosphatase 1 regulatory subunit 37</fullName>
    </submittedName>
</protein>
<dbReference type="AlphaFoldDB" id="A0AAF5D7A9"/>
<feature type="transmembrane region" description="Helical" evidence="2">
    <location>
        <begin position="1117"/>
        <end position="1135"/>
    </location>
</feature>
<dbReference type="Pfam" id="PF13516">
    <property type="entry name" value="LRR_6"/>
    <property type="match status" value="2"/>
</dbReference>
<dbReference type="WBParaSite" id="TCONS_00007853.p1">
    <property type="protein sequence ID" value="TCONS_00007853.p1"/>
    <property type="gene ID" value="XLOC_005859"/>
</dbReference>
<feature type="region of interest" description="Disordered" evidence="1">
    <location>
        <begin position="614"/>
        <end position="641"/>
    </location>
</feature>
<dbReference type="PANTHER" id="PTHR23021:SF11">
    <property type="entry name" value="SERPENTINE RECEPTOR, CLASS T"/>
    <property type="match status" value="1"/>
</dbReference>
<dbReference type="SMART" id="SM00368">
    <property type="entry name" value="LRR_RI"/>
    <property type="match status" value="6"/>
</dbReference>
<feature type="compositionally biased region" description="Acidic residues" evidence="1">
    <location>
        <begin position="560"/>
        <end position="570"/>
    </location>
</feature>
<keyword evidence="3" id="KW-1185">Reference proteome</keyword>
<dbReference type="InterPro" id="IPR019425">
    <property type="entry name" value="7TM_GPCR_serpentine_rcpt_Srt"/>
</dbReference>
<dbReference type="Proteomes" id="UP000035681">
    <property type="component" value="Unplaced"/>
</dbReference>
<dbReference type="PANTHER" id="PTHR23021">
    <property type="entry name" value="SERPENTINE RECEPTOR, CLASS T"/>
    <property type="match status" value="1"/>
</dbReference>